<evidence type="ECO:0000313" key="1">
    <source>
        <dbReference type="EMBL" id="GGZ42665.1"/>
    </source>
</evidence>
<protein>
    <submittedName>
        <fullName evidence="1">Uncharacterized protein</fullName>
    </submittedName>
</protein>
<dbReference type="EMBL" id="BMWX01000021">
    <property type="protein sequence ID" value="GGZ42665.1"/>
    <property type="molecule type" value="Genomic_DNA"/>
</dbReference>
<comment type="caution">
    <text evidence="1">The sequence shown here is derived from an EMBL/GenBank/DDBJ whole genome shotgun (WGS) entry which is preliminary data.</text>
</comment>
<accession>A0A918QDH0</accession>
<keyword evidence="2" id="KW-1185">Reference proteome</keyword>
<organism evidence="1 2">
    <name type="scientific">Echinicola pacifica</name>
    <dbReference type="NCBI Taxonomy" id="346377"/>
    <lineage>
        <taxon>Bacteria</taxon>
        <taxon>Pseudomonadati</taxon>
        <taxon>Bacteroidota</taxon>
        <taxon>Cytophagia</taxon>
        <taxon>Cytophagales</taxon>
        <taxon>Cyclobacteriaceae</taxon>
        <taxon>Echinicola</taxon>
    </lineage>
</organism>
<gene>
    <name evidence="1" type="ORF">GCM10007049_39470</name>
</gene>
<sequence>MGTEVFFDRRVSPDLDASGMDCHFFALMVYKNHGSGIDHFYFAAHQGVGDAVIVFVGRQIDVVVFGNCKQ</sequence>
<reference evidence="1" key="2">
    <citation type="submission" date="2020-09" db="EMBL/GenBank/DDBJ databases">
        <authorList>
            <person name="Sun Q."/>
            <person name="Kim S."/>
        </authorList>
    </citation>
    <scope>NUCLEOTIDE SEQUENCE</scope>
    <source>
        <strain evidence="1">KCTC 12368</strain>
    </source>
</reference>
<name>A0A918QDH0_9BACT</name>
<reference evidence="1" key="1">
    <citation type="journal article" date="2014" name="Int. J. Syst. Evol. Microbiol.">
        <title>Complete genome sequence of Corynebacterium casei LMG S-19264T (=DSM 44701T), isolated from a smear-ripened cheese.</title>
        <authorList>
            <consortium name="US DOE Joint Genome Institute (JGI-PGF)"/>
            <person name="Walter F."/>
            <person name="Albersmeier A."/>
            <person name="Kalinowski J."/>
            <person name="Ruckert C."/>
        </authorList>
    </citation>
    <scope>NUCLEOTIDE SEQUENCE</scope>
    <source>
        <strain evidence="1">KCTC 12368</strain>
    </source>
</reference>
<dbReference type="Proteomes" id="UP000619457">
    <property type="component" value="Unassembled WGS sequence"/>
</dbReference>
<dbReference type="AlphaFoldDB" id="A0A918QDH0"/>
<evidence type="ECO:0000313" key="2">
    <source>
        <dbReference type="Proteomes" id="UP000619457"/>
    </source>
</evidence>
<proteinExistence type="predicted"/>